<dbReference type="RefSeq" id="WP_220564941.1">
    <property type="nucleotide sequence ID" value="NZ_CP074133.1"/>
</dbReference>
<accession>A0ABX8BPT6</accession>
<keyword evidence="2" id="KW-1185">Reference proteome</keyword>
<organism evidence="1 2">
    <name type="scientific">Nocardiopsis changdeensis</name>
    <dbReference type="NCBI Taxonomy" id="2831969"/>
    <lineage>
        <taxon>Bacteria</taxon>
        <taxon>Bacillati</taxon>
        <taxon>Actinomycetota</taxon>
        <taxon>Actinomycetes</taxon>
        <taxon>Streptosporangiales</taxon>
        <taxon>Nocardiopsidaceae</taxon>
        <taxon>Nocardiopsis</taxon>
    </lineage>
</organism>
<dbReference type="Gene3D" id="2.50.20.10">
    <property type="entry name" value="Lipoprotein localisation LolA/LolB/LppX"/>
    <property type="match status" value="1"/>
</dbReference>
<proteinExistence type="predicted"/>
<evidence type="ECO:0000313" key="1">
    <source>
        <dbReference type="EMBL" id="QUX23718.1"/>
    </source>
</evidence>
<sequence>MSAGGPSAHPVPAAVAAVVLVCLLLTGGAHPCADAVPGDGPDDGMAVLRRSAAAGVAYTAVREMTGEAGDGAPPTRVVVRPGEGVALIPMSGDSAPFVADDPFKELDERLLTTLERVYTVADAGIEEVDGRPAHTVEAVRANGTVAGRFWVDADTGVLVGGSVYERDGRDMLGFRLTDLEPGDRHWPEEATEDSPWGDVLTPDEREELRADGWALPENLAWNLSLIDARGTVHAGQRVVHAVYSDGLSQVSVFSQRGKLEEDALTGVRGGSVGTGTGGTGVTPQHDTIFGGEGGRYHGMWQADGFVYTVLADAPEDLTASAVTALPGPDDSGFWSRVHRGLSRLGLM</sequence>
<gene>
    <name evidence="1" type="ORF">KGD84_05055</name>
</gene>
<dbReference type="Proteomes" id="UP000676079">
    <property type="component" value="Chromosome"/>
</dbReference>
<protein>
    <submittedName>
        <fullName evidence="1">Transcriptional regulator</fullName>
    </submittedName>
</protein>
<dbReference type="EMBL" id="CP074133">
    <property type="protein sequence ID" value="QUX23718.1"/>
    <property type="molecule type" value="Genomic_DNA"/>
</dbReference>
<name>A0ABX8BPT6_9ACTN</name>
<reference evidence="1 2" key="1">
    <citation type="submission" date="2021-05" db="EMBL/GenBank/DDBJ databases">
        <title>Direct Submission.</title>
        <authorList>
            <person name="Li K."/>
            <person name="Gao J."/>
        </authorList>
    </citation>
    <scope>NUCLEOTIDE SEQUENCE [LARGE SCALE GENOMIC DNA]</scope>
    <source>
        <strain evidence="1 2">Mg02</strain>
    </source>
</reference>
<evidence type="ECO:0000313" key="2">
    <source>
        <dbReference type="Proteomes" id="UP000676079"/>
    </source>
</evidence>